<feature type="domain" description="Uracil-DNA glycosylase-like" evidence="1">
    <location>
        <begin position="104"/>
        <end position="201"/>
    </location>
</feature>
<dbReference type="CDD" id="cd10035">
    <property type="entry name" value="UDG_like"/>
    <property type="match status" value="1"/>
</dbReference>
<dbReference type="InterPro" id="IPR005122">
    <property type="entry name" value="Uracil-DNA_glycosylase-like"/>
</dbReference>
<evidence type="ECO:0000313" key="3">
    <source>
        <dbReference type="Proteomes" id="UP000193224"/>
    </source>
</evidence>
<dbReference type="Gene3D" id="3.40.470.10">
    <property type="entry name" value="Uracil-DNA glycosylase-like domain"/>
    <property type="match status" value="1"/>
</dbReference>
<dbReference type="RefSeq" id="WP_085799758.1">
    <property type="nucleotide sequence ID" value="NZ_FWXB01000004.1"/>
</dbReference>
<gene>
    <name evidence="2" type="ORF">ROA7745_01625</name>
</gene>
<dbReference type="InterPro" id="IPR036895">
    <property type="entry name" value="Uracil-DNA_glycosylase-like_sf"/>
</dbReference>
<name>A0A1X7BQ65_9RHOB</name>
<keyword evidence="3" id="KW-1185">Reference proteome</keyword>
<dbReference type="SUPFAM" id="SSF52141">
    <property type="entry name" value="Uracil-DNA glycosylase-like"/>
    <property type="match status" value="1"/>
</dbReference>
<protein>
    <recommendedName>
        <fullName evidence="1">Uracil-DNA glycosylase-like domain-containing protein</fullName>
    </recommendedName>
</protein>
<evidence type="ECO:0000259" key="1">
    <source>
        <dbReference type="Pfam" id="PF03167"/>
    </source>
</evidence>
<dbReference type="EMBL" id="FWXB01000004">
    <property type="protein sequence ID" value="SMC11806.1"/>
    <property type="molecule type" value="Genomic_DNA"/>
</dbReference>
<accession>A0A1X7BQ65</accession>
<proteinExistence type="predicted"/>
<sequence length="224" mass="25510">MIDSNSANDIVGVLQSYRFKNAFNPYQDVCEIHDHEKSADIRADILRCMLERAEAEVVDAIWIGRDLGYRGGRRTGLALTDDIRFSNHLERWKLEAVRPTNGPPVAERTAPMVWDFLDQIPANIFLWNVFPFHPHSPRDAFSNRTHNAEERRFGEAILKSIQELIEPRRVIAIGNDATKVAQQLFPELNVHAVRHPSYGGQAEFAAGIEEIYSVSKPVKQPRLI</sequence>
<dbReference type="Pfam" id="PF03167">
    <property type="entry name" value="UDG"/>
    <property type="match status" value="1"/>
</dbReference>
<dbReference type="OrthoDB" id="4977218at2"/>
<dbReference type="AlphaFoldDB" id="A0A1X7BQ65"/>
<evidence type="ECO:0000313" key="2">
    <source>
        <dbReference type="EMBL" id="SMC11806.1"/>
    </source>
</evidence>
<reference evidence="2 3" key="1">
    <citation type="submission" date="2017-03" db="EMBL/GenBank/DDBJ databases">
        <authorList>
            <person name="Afonso C.L."/>
            <person name="Miller P.J."/>
            <person name="Scott M.A."/>
            <person name="Spackman E."/>
            <person name="Goraichik I."/>
            <person name="Dimitrov K.M."/>
            <person name="Suarez D.L."/>
            <person name="Swayne D.E."/>
        </authorList>
    </citation>
    <scope>NUCLEOTIDE SEQUENCE [LARGE SCALE GENOMIC DNA]</scope>
    <source>
        <strain evidence="2 3">CECT 7745</strain>
    </source>
</reference>
<organism evidence="2 3">
    <name type="scientific">Roseovarius aestuarii</name>
    <dbReference type="NCBI Taxonomy" id="475083"/>
    <lineage>
        <taxon>Bacteria</taxon>
        <taxon>Pseudomonadati</taxon>
        <taxon>Pseudomonadota</taxon>
        <taxon>Alphaproteobacteria</taxon>
        <taxon>Rhodobacterales</taxon>
        <taxon>Roseobacteraceae</taxon>
        <taxon>Roseovarius</taxon>
    </lineage>
</organism>
<dbReference type="Proteomes" id="UP000193224">
    <property type="component" value="Unassembled WGS sequence"/>
</dbReference>